<dbReference type="EMBL" id="LOWA01000018">
    <property type="protein sequence ID" value="KVE28399.1"/>
    <property type="molecule type" value="Genomic_DNA"/>
</dbReference>
<dbReference type="AlphaFoldDB" id="A0A124P9G1"/>
<keyword evidence="1" id="KW-0472">Membrane</keyword>
<protein>
    <recommendedName>
        <fullName evidence="4">DUF1700 domain-containing protein</fullName>
    </recommendedName>
</protein>
<keyword evidence="1" id="KW-1133">Transmembrane helix</keyword>
<feature type="transmembrane region" description="Helical" evidence="1">
    <location>
        <begin position="329"/>
        <end position="350"/>
    </location>
</feature>
<accession>A0A124P9G1</accession>
<organism evidence="2 3">
    <name type="scientific">Burkholderia singularis</name>
    <dbReference type="NCBI Taxonomy" id="1503053"/>
    <lineage>
        <taxon>Bacteria</taxon>
        <taxon>Pseudomonadati</taxon>
        <taxon>Pseudomonadota</taxon>
        <taxon>Betaproteobacteria</taxon>
        <taxon>Burkholderiales</taxon>
        <taxon>Burkholderiaceae</taxon>
        <taxon>Burkholderia</taxon>
        <taxon>pseudomallei group</taxon>
    </lineage>
</organism>
<dbReference type="Proteomes" id="UP000062788">
    <property type="component" value="Unassembled WGS sequence"/>
</dbReference>
<evidence type="ECO:0000256" key="1">
    <source>
        <dbReference type="SAM" id="Phobius"/>
    </source>
</evidence>
<sequence length="374" mass="40152">MKQDAFIQQLRHELRSLPKEAVDEIVADYREYIGDAIAAGRNEEDVIAALGDPARLARELKAQANYRRWEKRRSFGNLMRVVGSIAGLGLLHLVLLVPLMLYMLVLTAGYIASGALTVAGLVALALFGSHALLGKPAETAPFSIHLFDGSAGDAKHRDARHGTLTLDDIDALKVVGDRYRLTLDDGTRISIVTSAGPIVLRVQDGKPVIDTPSEAARKLLTPDGDAAFTIARRDVISLELHTDDGDRVSLARTGRDNPSTIWSIAGDDGKTASFTEDEHGKTTGAAVHDGPASVAIENGQIAIDTANQHVHIVASDINALSGYSSRASLAMLPIGIAGLLFCIWLTRITWRALARYVRRQIGAISASLERDASA</sequence>
<feature type="transmembrane region" description="Helical" evidence="1">
    <location>
        <begin position="81"/>
        <end position="104"/>
    </location>
</feature>
<evidence type="ECO:0008006" key="4">
    <source>
        <dbReference type="Google" id="ProtNLM"/>
    </source>
</evidence>
<dbReference type="OrthoDB" id="9804829at2"/>
<evidence type="ECO:0000313" key="2">
    <source>
        <dbReference type="EMBL" id="KVE28399.1"/>
    </source>
</evidence>
<dbReference type="RefSeq" id="WP_059514369.1">
    <property type="nucleotide sequence ID" value="NZ_LOWA01000018.1"/>
</dbReference>
<reference evidence="2 3" key="1">
    <citation type="submission" date="2015-11" db="EMBL/GenBank/DDBJ databases">
        <title>Expanding the genomic diversity of Burkholderia species for the development of highly accurate diagnostics.</title>
        <authorList>
            <person name="Sahl J."/>
            <person name="Keim P."/>
            <person name="Wagner D."/>
        </authorList>
    </citation>
    <scope>NUCLEOTIDE SEQUENCE [LARGE SCALE GENOMIC DNA]</scope>
    <source>
        <strain evidence="2 3">TSV85</strain>
    </source>
</reference>
<feature type="transmembrane region" description="Helical" evidence="1">
    <location>
        <begin position="110"/>
        <end position="133"/>
    </location>
</feature>
<comment type="caution">
    <text evidence="2">The sequence shown here is derived from an EMBL/GenBank/DDBJ whole genome shotgun (WGS) entry which is preliminary data.</text>
</comment>
<proteinExistence type="predicted"/>
<keyword evidence="1" id="KW-0812">Transmembrane</keyword>
<name>A0A124P9G1_9BURK</name>
<gene>
    <name evidence="2" type="ORF">WS67_06455</name>
</gene>
<keyword evidence="3" id="KW-1185">Reference proteome</keyword>
<evidence type="ECO:0000313" key="3">
    <source>
        <dbReference type="Proteomes" id="UP000062788"/>
    </source>
</evidence>
<dbReference type="Pfam" id="PF22564">
    <property type="entry name" value="HAAS"/>
    <property type="match status" value="1"/>
</dbReference>